<feature type="region of interest" description="Disordered" evidence="8">
    <location>
        <begin position="340"/>
        <end position="437"/>
    </location>
</feature>
<dbReference type="InterPro" id="IPR022613">
    <property type="entry name" value="CH_CAMSAP_2"/>
</dbReference>
<dbReference type="Pfam" id="PF08683">
    <property type="entry name" value="CAMSAP_CKK"/>
    <property type="match status" value="1"/>
</dbReference>
<dbReference type="PROSITE" id="PS50021">
    <property type="entry name" value="CH"/>
    <property type="match status" value="1"/>
</dbReference>
<keyword evidence="5" id="KW-0206">Cytoskeleton</keyword>
<dbReference type="PANTHER" id="PTHR21595">
    <property type="entry name" value="PATRONIN"/>
    <property type="match status" value="1"/>
</dbReference>
<dbReference type="InterPro" id="IPR014797">
    <property type="entry name" value="CKK_CAMSAP"/>
</dbReference>
<feature type="compositionally biased region" description="Acidic residues" evidence="8">
    <location>
        <begin position="785"/>
        <end position="802"/>
    </location>
</feature>
<dbReference type="Gene3D" id="1.10.418.10">
    <property type="entry name" value="Calponin-like domain"/>
    <property type="match status" value="1"/>
</dbReference>
<dbReference type="Pfam" id="PF11971">
    <property type="entry name" value="CAMSAP_CH"/>
    <property type="match status" value="1"/>
</dbReference>
<dbReference type="GO" id="GO:0031122">
    <property type="term" value="P:cytoplasmic microtubule organization"/>
    <property type="evidence" value="ECO:0007669"/>
    <property type="project" value="TreeGrafter"/>
</dbReference>
<evidence type="ECO:0000256" key="7">
    <source>
        <dbReference type="SAM" id="Coils"/>
    </source>
</evidence>
<dbReference type="InterPro" id="IPR001715">
    <property type="entry name" value="CH_dom"/>
</dbReference>
<dbReference type="CDD" id="cd22249">
    <property type="entry name" value="UDM1_RNF168_RNF169-like"/>
    <property type="match status" value="1"/>
</dbReference>
<dbReference type="PROSITE" id="PS51508">
    <property type="entry name" value="CKK"/>
    <property type="match status" value="1"/>
</dbReference>
<gene>
    <name evidence="11" type="ORF">NHX12_033439</name>
</gene>
<dbReference type="InterPro" id="IPR011033">
    <property type="entry name" value="PRC_barrel-like_sf"/>
</dbReference>
<feature type="region of interest" description="Disordered" evidence="8">
    <location>
        <begin position="235"/>
        <end position="266"/>
    </location>
</feature>
<feature type="domain" description="CKK" evidence="10">
    <location>
        <begin position="950"/>
        <end position="1084"/>
    </location>
</feature>
<dbReference type="AlphaFoldDB" id="A0A9Q0E5J1"/>
<dbReference type="GO" id="GO:0005516">
    <property type="term" value="F:calmodulin binding"/>
    <property type="evidence" value="ECO:0007669"/>
    <property type="project" value="InterPro"/>
</dbReference>
<dbReference type="GO" id="GO:0036449">
    <property type="term" value="C:microtubule minus-end"/>
    <property type="evidence" value="ECO:0007669"/>
    <property type="project" value="TreeGrafter"/>
</dbReference>
<feature type="coiled-coil region" evidence="7">
    <location>
        <begin position="527"/>
        <end position="554"/>
    </location>
</feature>
<evidence type="ECO:0000256" key="6">
    <source>
        <dbReference type="PROSITE-ProRule" id="PRU00841"/>
    </source>
</evidence>
<evidence type="ECO:0000256" key="2">
    <source>
        <dbReference type="ARBA" id="ARBA00022490"/>
    </source>
</evidence>
<name>A0A9Q0E5J1_9TELE</name>
<dbReference type="OrthoDB" id="2125658at2759"/>
<dbReference type="PANTHER" id="PTHR21595:SF1">
    <property type="entry name" value="CALMODULIN-REGULATED SPECTRIN-ASSOCIATED PROTEIN 2"/>
    <property type="match status" value="1"/>
</dbReference>
<feature type="region of interest" description="Disordered" evidence="8">
    <location>
        <begin position="461"/>
        <end position="524"/>
    </location>
</feature>
<keyword evidence="12" id="KW-1185">Reference proteome</keyword>
<feature type="coiled-coil region" evidence="7">
    <location>
        <begin position="833"/>
        <end position="878"/>
    </location>
</feature>
<feature type="compositionally biased region" description="Gly residues" evidence="8">
    <location>
        <begin position="509"/>
        <end position="518"/>
    </location>
</feature>
<dbReference type="InterPro" id="IPR032940">
    <property type="entry name" value="CAMSAP"/>
</dbReference>
<evidence type="ECO:0000259" key="9">
    <source>
        <dbReference type="PROSITE" id="PS50021"/>
    </source>
</evidence>
<dbReference type="Proteomes" id="UP001148018">
    <property type="component" value="Unassembled WGS sequence"/>
</dbReference>
<comment type="subcellular location">
    <subcellularLocation>
        <location evidence="1">Cytoplasm</location>
        <location evidence="1">Cytoskeleton</location>
    </subcellularLocation>
</comment>
<comment type="domain">
    <text evidence="6">The CKK domain binds microtubules.</text>
</comment>
<sequence length="1091" mass="119543">MKLVPTRYRKDQNPTQQRLWIPPVDNLLKDTADGSALAALLHFYCPSLLALDDVCLKENMTLADSLNNLQLILDFCREKLSVCCHFSLEDMLYASSTIKNNYLVFMAELFTLFEKDKPSFVKPRILDSEGTGEIKRSTSMSFVDGNIGTWPKEKRSGPYGVSFDIPFGKDGSLPQASEPSSRGMVRSASTEDGAGFSVHHMPRGMKRNMSFQPVHGAQSLGIAEEGCPESLATPEADRHTEAHRAYPNGHGTAVTPSGSADDPQGILHGRAMEDALRIISTGRPATEGTNRALDLVTESDSKGLLSPSDDTEMDTGVHVHTEDMLDEDSSLRDSSVNMELELDTPSPCGSGNGKSPSAVKMTSFAEQKQKKLNPSVPDSGRGSSSSLKTTPEDSELGLPLSVSWAPTPKHSPVRKHSPPPLAFKTPLAPLQLPPNDPAQAMATEMRMGRSAFLNVVKRRGDGATEEGGTAEDDGKAESPALTLRTGRSVADTPDGAEQGSVTSRWLKSPGGGEEGGPIAGQPTEVDLTEYTRSIDKLNHSLAFLQTEMQRLAQQQDLIMAMRGQQQQQSWLIPTLHANPPPQNQTRGSAVTRSSGPSSPVDSPRTAHRSPTSIKRKSASFHSRNPRTPRPSELKLAPYNRVLTAPQSVDSIPRLRRFSPCQPLEHAFVYMGDEPARANPEIGSQDGQDEVDPFLTIESGSPPAIFPAKVSRKLGKVKQSAGDANMETQCTDHQEDLKPTVDTSVSEVLSHPVLESFTVTPTESPPQLGQAKSNLIQVSLLKDPENEAPEEGEDSAAGPEDDQSACRGFFFKEETKGEDNMAQKRAALLEKRMRREKESQLKKMQQEAELELKKEEARLKAEEERMRKEEDKARKEFIKLEYLRRKQLKLMDDMDQNTCQGFPSLSLASMTLGDADASQPDKRGPSSRNGEKDWENASTTSSITSFTEYTGPKLYKEPSAKSNKHIIQNALAHCCLAGKVNEGPKNKILEQMEKSEANSFLVLFRDAGCQFRSLYTYCPESQDISKLTGVGPKSISHKMIEGLFKYNSDKKQFSQIPAKTMSASVDALTIHGHLWQTKKPPTPKKVLPPVSS</sequence>
<feature type="compositionally biased region" description="Basic and acidic residues" evidence="8">
    <location>
        <begin position="235"/>
        <end position="244"/>
    </location>
</feature>
<feature type="compositionally biased region" description="Polar residues" evidence="8">
    <location>
        <begin position="583"/>
        <end position="600"/>
    </location>
</feature>
<proteinExistence type="inferred from homology"/>
<feature type="region of interest" description="Disordered" evidence="8">
    <location>
        <begin position="912"/>
        <end position="938"/>
    </location>
</feature>
<evidence type="ECO:0000259" key="10">
    <source>
        <dbReference type="PROSITE" id="PS51508"/>
    </source>
</evidence>
<dbReference type="EMBL" id="JANIIK010000048">
    <property type="protein sequence ID" value="KAJ3599478.1"/>
    <property type="molecule type" value="Genomic_DNA"/>
</dbReference>
<feature type="compositionally biased region" description="Basic and acidic residues" evidence="8">
    <location>
        <begin position="918"/>
        <end position="934"/>
    </location>
</feature>
<comment type="caution">
    <text evidence="11">The sequence shown here is derived from an EMBL/GenBank/DDBJ whole genome shotgun (WGS) entry which is preliminary data.</text>
</comment>
<evidence type="ECO:0000256" key="3">
    <source>
        <dbReference type="ARBA" id="ARBA00022701"/>
    </source>
</evidence>
<dbReference type="GO" id="GO:0007026">
    <property type="term" value="P:negative regulation of microtubule depolymerization"/>
    <property type="evidence" value="ECO:0007669"/>
    <property type="project" value="TreeGrafter"/>
</dbReference>
<evidence type="ECO:0000256" key="1">
    <source>
        <dbReference type="ARBA" id="ARBA00004245"/>
    </source>
</evidence>
<keyword evidence="4 7" id="KW-0175">Coiled coil</keyword>
<reference evidence="11" key="1">
    <citation type="submission" date="2022-07" db="EMBL/GenBank/DDBJ databases">
        <title>Chromosome-level genome of Muraenolepis orangiensis.</title>
        <authorList>
            <person name="Kim J."/>
        </authorList>
    </citation>
    <scope>NUCLEOTIDE SEQUENCE</scope>
    <source>
        <strain evidence="11">KU_S4_2022</strain>
        <tissue evidence="11">Muscle</tissue>
    </source>
</reference>
<dbReference type="Gene3D" id="3.10.20.360">
    <property type="entry name" value="CKK domain"/>
    <property type="match status" value="1"/>
</dbReference>
<evidence type="ECO:0000313" key="12">
    <source>
        <dbReference type="Proteomes" id="UP001148018"/>
    </source>
</evidence>
<dbReference type="GO" id="GO:0051011">
    <property type="term" value="F:microtubule minus-end binding"/>
    <property type="evidence" value="ECO:0007669"/>
    <property type="project" value="TreeGrafter"/>
</dbReference>
<feature type="region of interest" description="Disordered" evidence="8">
    <location>
        <begin position="280"/>
        <end position="315"/>
    </location>
</feature>
<evidence type="ECO:0000256" key="4">
    <source>
        <dbReference type="ARBA" id="ARBA00023054"/>
    </source>
</evidence>
<evidence type="ECO:0000256" key="8">
    <source>
        <dbReference type="SAM" id="MobiDB-lite"/>
    </source>
</evidence>
<dbReference type="SUPFAM" id="SSF47576">
    <property type="entry name" value="Calponin-homology domain, CH-domain"/>
    <property type="match status" value="1"/>
</dbReference>
<feature type="region of interest" description="Disordered" evidence="8">
    <location>
        <begin position="783"/>
        <end position="803"/>
    </location>
</feature>
<evidence type="ECO:0000256" key="5">
    <source>
        <dbReference type="ARBA" id="ARBA00023212"/>
    </source>
</evidence>
<evidence type="ECO:0000313" key="11">
    <source>
        <dbReference type="EMBL" id="KAJ3599478.1"/>
    </source>
</evidence>
<feature type="region of interest" description="Disordered" evidence="8">
    <location>
        <begin position="574"/>
        <end position="638"/>
    </location>
</feature>
<protein>
    <submittedName>
        <fullName evidence="11">Uncharacterized protein</fullName>
    </submittedName>
</protein>
<dbReference type="InterPro" id="IPR038209">
    <property type="entry name" value="CKK_dom_sf"/>
</dbReference>
<organism evidence="11 12">
    <name type="scientific">Muraenolepis orangiensis</name>
    <name type="common">Patagonian moray cod</name>
    <dbReference type="NCBI Taxonomy" id="630683"/>
    <lineage>
        <taxon>Eukaryota</taxon>
        <taxon>Metazoa</taxon>
        <taxon>Chordata</taxon>
        <taxon>Craniata</taxon>
        <taxon>Vertebrata</taxon>
        <taxon>Euteleostomi</taxon>
        <taxon>Actinopterygii</taxon>
        <taxon>Neopterygii</taxon>
        <taxon>Teleostei</taxon>
        <taxon>Neoteleostei</taxon>
        <taxon>Acanthomorphata</taxon>
        <taxon>Zeiogadaria</taxon>
        <taxon>Gadariae</taxon>
        <taxon>Gadiformes</taxon>
        <taxon>Muraenolepidoidei</taxon>
        <taxon>Muraenolepididae</taxon>
        <taxon>Muraenolepis</taxon>
    </lineage>
</organism>
<dbReference type="SUPFAM" id="SSF50346">
    <property type="entry name" value="PRC-barrel domain"/>
    <property type="match status" value="1"/>
</dbReference>
<feature type="compositionally biased region" description="Basic residues" evidence="8">
    <location>
        <begin position="613"/>
        <end position="626"/>
    </location>
</feature>
<dbReference type="FunFam" id="3.10.20.360:FF:000001">
    <property type="entry name" value="Calmodulin-regulated spectrin-associated protein 3 isoform 2"/>
    <property type="match status" value="1"/>
</dbReference>
<keyword evidence="2" id="KW-0963">Cytoplasm</keyword>
<comment type="similarity">
    <text evidence="6">Belongs to the CAMSAP1 family.</text>
</comment>
<feature type="region of interest" description="Disordered" evidence="8">
    <location>
        <begin position="170"/>
        <end position="195"/>
    </location>
</feature>
<dbReference type="InterPro" id="IPR036872">
    <property type="entry name" value="CH_dom_sf"/>
</dbReference>
<dbReference type="SMART" id="SM01051">
    <property type="entry name" value="CAMSAP_CKK"/>
    <property type="match status" value="1"/>
</dbReference>
<feature type="domain" description="Calponin-homology (CH)" evidence="9">
    <location>
        <begin position="1"/>
        <end position="114"/>
    </location>
</feature>
<keyword evidence="3 6" id="KW-0493">Microtubule</keyword>
<accession>A0A9Q0E5J1</accession>